<reference evidence="11 12" key="1">
    <citation type="submission" date="2021-03" db="EMBL/GenBank/DDBJ databases">
        <title>Comparative Genomics and Metabolomics in the genus Turicibacter.</title>
        <authorList>
            <person name="Maki J."/>
            <person name="Looft T."/>
        </authorList>
    </citation>
    <scope>NUCLEOTIDE SEQUENCE</scope>
    <source>
        <strain evidence="11">ISU324</strain>
        <strain evidence="10 12">MMM721</strain>
    </source>
</reference>
<feature type="transmembrane region" description="Helical" evidence="7">
    <location>
        <begin position="72"/>
        <end position="90"/>
    </location>
</feature>
<dbReference type="InterPro" id="IPR000045">
    <property type="entry name" value="Prepilin_IV_endopep_pep"/>
</dbReference>
<feature type="domain" description="Prepilin type IV endopeptidase peptidase" evidence="8">
    <location>
        <begin position="105"/>
        <end position="214"/>
    </location>
</feature>
<organism evidence="11 13">
    <name type="scientific">Turicibacter bilis</name>
    <dbReference type="NCBI Taxonomy" id="2735723"/>
    <lineage>
        <taxon>Bacteria</taxon>
        <taxon>Bacillati</taxon>
        <taxon>Bacillota</taxon>
        <taxon>Erysipelotrichia</taxon>
        <taxon>Erysipelotrichales</taxon>
        <taxon>Turicibacteraceae</taxon>
        <taxon>Turicibacter</taxon>
    </lineage>
</organism>
<dbReference type="InterPro" id="IPR010627">
    <property type="entry name" value="Prepilin_pept_A24_N"/>
</dbReference>
<comment type="subcellular location">
    <subcellularLocation>
        <location evidence="1">Cell membrane</location>
        <topology evidence="1">Multi-pass membrane protein</topology>
    </subcellularLocation>
</comment>
<evidence type="ECO:0000313" key="10">
    <source>
        <dbReference type="EMBL" id="UUF07261.1"/>
    </source>
</evidence>
<feature type="transmembrane region" description="Helical" evidence="7">
    <location>
        <begin position="185"/>
        <end position="214"/>
    </location>
</feature>
<keyword evidence="6 7" id="KW-0472">Membrane</keyword>
<name>A0A9Q9CTI1_9FIRM</name>
<sequence length="251" mass="28085">MIYILIFFLGSTLGSFYHVVGYRMPIGEDWVSDRSRCPGCSHELTFYELMPVLSYVLQGGTCRSCGMKIKPIYLLSEIFAGLLFVFPVWFYGFEGFTTGEIYVAWAFLSMLIIITVSDIYYQLILDKVLLFFGAVLLILYVIYPQYDLVSGLIGAGVGFLTLYAVGLLGQLLFKKEALGGGDIKLYAVIGFVLGISSTFLSLFLAAVLALIYMLIFMKNKTKPLGFGPFIAIASYLCLFYGSSLLDWYFNK</sequence>
<dbReference type="EMBL" id="CP071249">
    <property type="protein sequence ID" value="UUF07261.1"/>
    <property type="molecule type" value="Genomic_DNA"/>
</dbReference>
<dbReference type="PANTHER" id="PTHR30487:SF0">
    <property type="entry name" value="PREPILIN LEADER PEPTIDASE_N-METHYLTRANSFERASE-RELATED"/>
    <property type="match status" value="1"/>
</dbReference>
<feature type="transmembrane region" description="Helical" evidence="7">
    <location>
        <begin position="102"/>
        <end position="121"/>
    </location>
</feature>
<evidence type="ECO:0000256" key="1">
    <source>
        <dbReference type="ARBA" id="ARBA00004651"/>
    </source>
</evidence>
<evidence type="ECO:0000313" key="12">
    <source>
        <dbReference type="Proteomes" id="UP001058016"/>
    </source>
</evidence>
<dbReference type="GO" id="GO:0004190">
    <property type="term" value="F:aspartic-type endopeptidase activity"/>
    <property type="evidence" value="ECO:0007669"/>
    <property type="project" value="InterPro"/>
</dbReference>
<dbReference type="InterPro" id="IPR050882">
    <property type="entry name" value="Prepilin_peptidase/N-MTase"/>
</dbReference>
<dbReference type="Pfam" id="PF01478">
    <property type="entry name" value="Peptidase_A24"/>
    <property type="match status" value="1"/>
</dbReference>
<dbReference type="Proteomes" id="UP001058016">
    <property type="component" value="Chromosome"/>
</dbReference>
<feature type="transmembrane region" description="Helical" evidence="7">
    <location>
        <begin position="226"/>
        <end position="249"/>
    </location>
</feature>
<dbReference type="Pfam" id="PF06750">
    <property type="entry name" value="A24_N_bact"/>
    <property type="match status" value="1"/>
</dbReference>
<dbReference type="GO" id="GO:0006465">
    <property type="term" value="P:signal peptide processing"/>
    <property type="evidence" value="ECO:0007669"/>
    <property type="project" value="TreeGrafter"/>
</dbReference>
<proteinExistence type="inferred from homology"/>
<evidence type="ECO:0000256" key="5">
    <source>
        <dbReference type="ARBA" id="ARBA00022989"/>
    </source>
</evidence>
<feature type="transmembrane region" description="Helical" evidence="7">
    <location>
        <begin position="128"/>
        <end position="146"/>
    </location>
</feature>
<evidence type="ECO:0000256" key="3">
    <source>
        <dbReference type="ARBA" id="ARBA00022475"/>
    </source>
</evidence>
<evidence type="ECO:0000259" key="9">
    <source>
        <dbReference type="Pfam" id="PF06750"/>
    </source>
</evidence>
<evidence type="ECO:0000259" key="8">
    <source>
        <dbReference type="Pfam" id="PF01478"/>
    </source>
</evidence>
<keyword evidence="12" id="KW-1185">Reference proteome</keyword>
<comment type="similarity">
    <text evidence="2">Belongs to the peptidase A24 family.</text>
</comment>
<evidence type="ECO:0000256" key="4">
    <source>
        <dbReference type="ARBA" id="ARBA00022692"/>
    </source>
</evidence>
<gene>
    <name evidence="10" type="ORF">J0J69_07350</name>
    <name evidence="11" type="ORF">J0J70_00285</name>
</gene>
<feature type="transmembrane region" description="Helical" evidence="7">
    <location>
        <begin position="152"/>
        <end position="173"/>
    </location>
</feature>
<keyword evidence="3" id="KW-1003">Cell membrane</keyword>
<dbReference type="PANTHER" id="PTHR30487">
    <property type="entry name" value="TYPE 4 PREPILIN-LIKE PROTEINS LEADER PEPTIDE-PROCESSING ENZYME"/>
    <property type="match status" value="1"/>
</dbReference>
<protein>
    <submittedName>
        <fullName evidence="11">Prepilin peptidase</fullName>
    </submittedName>
</protein>
<dbReference type="AlphaFoldDB" id="A0A9Q9CTI1"/>
<accession>A0A9Q9CTI1</accession>
<keyword evidence="5 7" id="KW-1133">Transmembrane helix</keyword>
<evidence type="ECO:0000313" key="13">
    <source>
        <dbReference type="Proteomes" id="UP001058072"/>
    </source>
</evidence>
<dbReference type="Proteomes" id="UP001058072">
    <property type="component" value="Chromosome"/>
</dbReference>
<dbReference type="Gene3D" id="1.20.120.1220">
    <property type="match status" value="1"/>
</dbReference>
<evidence type="ECO:0000313" key="11">
    <source>
        <dbReference type="EMBL" id="UUF09623.1"/>
    </source>
</evidence>
<evidence type="ECO:0000256" key="7">
    <source>
        <dbReference type="SAM" id="Phobius"/>
    </source>
</evidence>
<dbReference type="EMBL" id="CP071250">
    <property type="protein sequence ID" value="UUF09623.1"/>
    <property type="molecule type" value="Genomic_DNA"/>
</dbReference>
<evidence type="ECO:0000256" key="2">
    <source>
        <dbReference type="ARBA" id="ARBA00005801"/>
    </source>
</evidence>
<feature type="domain" description="Prepilin peptidase A24 N-terminal" evidence="9">
    <location>
        <begin position="9"/>
        <end position="89"/>
    </location>
</feature>
<evidence type="ECO:0000256" key="6">
    <source>
        <dbReference type="ARBA" id="ARBA00023136"/>
    </source>
</evidence>
<dbReference type="GO" id="GO:0005886">
    <property type="term" value="C:plasma membrane"/>
    <property type="evidence" value="ECO:0007669"/>
    <property type="project" value="UniProtKB-SubCell"/>
</dbReference>
<keyword evidence="4 7" id="KW-0812">Transmembrane</keyword>